<feature type="transmembrane region" description="Helical" evidence="7">
    <location>
        <begin position="257"/>
        <end position="277"/>
    </location>
</feature>
<gene>
    <name evidence="8" type="ORF">PUV54_08455</name>
</gene>
<feature type="transmembrane region" description="Helical" evidence="7">
    <location>
        <begin position="167"/>
        <end position="187"/>
    </location>
</feature>
<evidence type="ECO:0000256" key="5">
    <source>
        <dbReference type="ARBA" id="ARBA00022989"/>
    </source>
</evidence>
<dbReference type="PANTHER" id="PTHR36838:SF3">
    <property type="entry name" value="TRANSPORTER AUXIN EFFLUX CARRIER EC FAMILY"/>
    <property type="match status" value="1"/>
</dbReference>
<evidence type="ECO:0000256" key="4">
    <source>
        <dbReference type="ARBA" id="ARBA00022692"/>
    </source>
</evidence>
<evidence type="ECO:0000313" key="8">
    <source>
        <dbReference type="EMBL" id="WDI33226.1"/>
    </source>
</evidence>
<proteinExistence type="predicted"/>
<feature type="transmembrane region" description="Helical" evidence="7">
    <location>
        <begin position="96"/>
        <end position="118"/>
    </location>
</feature>
<sequence length="310" mass="31597">MSSVISVALPVFAIIAAGVLAGRLKLMTAQDSAALNKFVFRFAMPAALFGLTAGTARPGGEDLTILLSYGAASLAVIFGAYLLARPLFSLKPQEAGAHSVASTLGNAVFLGLPIALSVDGWARPFVTLMLVEGTLIVAISSALIAPRNDGASVSALAVSFIAKPIKNPLVIGMGAGFIYSALGFPFSGPGETFFSLLGRAAGPTALFSLGLFLITNPMPPIKSVAGRVGAIAMMKMAVLPAIALSLAIAFGLSDPDYLGALALFVFTPSGVVSFVMASQFGIYKTETAAAVSVTTLLALMSISGVLMLFG</sequence>
<feature type="transmembrane region" description="Helical" evidence="7">
    <location>
        <begin position="124"/>
        <end position="146"/>
    </location>
</feature>
<reference evidence="8" key="1">
    <citation type="submission" date="2023-02" db="EMBL/GenBank/DDBJ databases">
        <title>Genome sequence of Hyphococcus flavus.</title>
        <authorList>
            <person name="Rong J.-C."/>
            <person name="Zhao Q."/>
            <person name="Yi M."/>
            <person name="Wu J.-Y."/>
        </authorList>
    </citation>
    <scope>NUCLEOTIDE SEQUENCE</scope>
    <source>
        <strain evidence="8">MCCC 1K03223</strain>
    </source>
</reference>
<dbReference type="KEGG" id="hfl:PUV54_08455"/>
<evidence type="ECO:0000256" key="6">
    <source>
        <dbReference type="ARBA" id="ARBA00023136"/>
    </source>
</evidence>
<protein>
    <submittedName>
        <fullName evidence="8">AEC family transporter</fullName>
    </submittedName>
</protein>
<dbReference type="GO" id="GO:0016020">
    <property type="term" value="C:membrane"/>
    <property type="evidence" value="ECO:0007669"/>
    <property type="project" value="UniProtKB-SubCell"/>
</dbReference>
<feature type="transmembrane region" description="Helical" evidence="7">
    <location>
        <begin position="193"/>
        <end position="216"/>
    </location>
</feature>
<keyword evidence="9" id="KW-1185">Reference proteome</keyword>
<feature type="transmembrane region" description="Helical" evidence="7">
    <location>
        <begin position="228"/>
        <end position="251"/>
    </location>
</feature>
<name>A0AAE9ZEM0_9PROT</name>
<dbReference type="Proteomes" id="UP001214043">
    <property type="component" value="Chromosome"/>
</dbReference>
<feature type="transmembrane region" description="Helical" evidence="7">
    <location>
        <begin position="38"/>
        <end position="57"/>
    </location>
</feature>
<keyword evidence="5 7" id="KW-1133">Transmembrane helix</keyword>
<keyword evidence="4 7" id="KW-0812">Transmembrane</keyword>
<feature type="transmembrane region" description="Helical" evidence="7">
    <location>
        <begin position="6"/>
        <end position="26"/>
    </location>
</feature>
<keyword evidence="6 7" id="KW-0472">Membrane</keyword>
<keyword evidence="3" id="KW-1003">Cell membrane</keyword>
<evidence type="ECO:0000313" key="9">
    <source>
        <dbReference type="Proteomes" id="UP001214043"/>
    </source>
</evidence>
<dbReference type="Pfam" id="PF03547">
    <property type="entry name" value="Mem_trans"/>
    <property type="match status" value="1"/>
</dbReference>
<feature type="transmembrane region" description="Helical" evidence="7">
    <location>
        <begin position="63"/>
        <end position="84"/>
    </location>
</feature>
<organism evidence="8 9">
    <name type="scientific">Hyphococcus flavus</name>
    <dbReference type="NCBI Taxonomy" id="1866326"/>
    <lineage>
        <taxon>Bacteria</taxon>
        <taxon>Pseudomonadati</taxon>
        <taxon>Pseudomonadota</taxon>
        <taxon>Alphaproteobacteria</taxon>
        <taxon>Parvularculales</taxon>
        <taxon>Parvularculaceae</taxon>
        <taxon>Hyphococcus</taxon>
    </lineage>
</organism>
<keyword evidence="2" id="KW-0813">Transport</keyword>
<dbReference type="PANTHER" id="PTHR36838">
    <property type="entry name" value="AUXIN EFFLUX CARRIER FAMILY PROTEIN"/>
    <property type="match status" value="1"/>
</dbReference>
<comment type="subcellular location">
    <subcellularLocation>
        <location evidence="1">Membrane</location>
        <topology evidence="1">Multi-pass membrane protein</topology>
    </subcellularLocation>
</comment>
<dbReference type="RefSeq" id="WP_274495198.1">
    <property type="nucleotide sequence ID" value="NZ_CP118166.1"/>
</dbReference>
<evidence type="ECO:0000256" key="2">
    <source>
        <dbReference type="ARBA" id="ARBA00022448"/>
    </source>
</evidence>
<dbReference type="GO" id="GO:0055085">
    <property type="term" value="P:transmembrane transport"/>
    <property type="evidence" value="ECO:0007669"/>
    <property type="project" value="InterPro"/>
</dbReference>
<feature type="transmembrane region" description="Helical" evidence="7">
    <location>
        <begin position="289"/>
        <end position="309"/>
    </location>
</feature>
<dbReference type="EMBL" id="CP118166">
    <property type="protein sequence ID" value="WDI33226.1"/>
    <property type="molecule type" value="Genomic_DNA"/>
</dbReference>
<dbReference type="AlphaFoldDB" id="A0AAE9ZEM0"/>
<evidence type="ECO:0000256" key="7">
    <source>
        <dbReference type="SAM" id="Phobius"/>
    </source>
</evidence>
<accession>A0AAE9ZEM0</accession>
<evidence type="ECO:0000256" key="1">
    <source>
        <dbReference type="ARBA" id="ARBA00004141"/>
    </source>
</evidence>
<dbReference type="InterPro" id="IPR004776">
    <property type="entry name" value="Mem_transp_PIN-like"/>
</dbReference>
<evidence type="ECO:0000256" key="3">
    <source>
        <dbReference type="ARBA" id="ARBA00022475"/>
    </source>
</evidence>